<dbReference type="PATRIC" id="fig|35746.4.peg.3922"/>
<evidence type="ECO:0000313" key="2">
    <source>
        <dbReference type="EMBL" id="AKU09684.1"/>
    </source>
</evidence>
<dbReference type="PANTHER" id="PTHR38663:SF1">
    <property type="entry name" value="L-ORNITHINE N(5)-MONOOXYGENASE"/>
    <property type="match status" value="1"/>
</dbReference>
<proteinExistence type="predicted"/>
<name>A0A0K1IZ09_HALGI</name>
<gene>
    <name evidence="2" type="ORF">ABY42_17925</name>
</gene>
<dbReference type="Gene3D" id="3.50.50.60">
    <property type="entry name" value="FAD/NAD(P)-binding domain"/>
    <property type="match status" value="1"/>
</dbReference>
<feature type="domain" description="FAD-dependent urate hydroxylase HpyO/Asp monooxygenase CreE-like FAD/NAD(P)-binding" evidence="1">
    <location>
        <begin position="21"/>
        <end position="167"/>
    </location>
</feature>
<dbReference type="InterPro" id="IPR038732">
    <property type="entry name" value="HpyO/CreE_NAD-binding"/>
</dbReference>
<dbReference type="SUPFAM" id="SSF51905">
    <property type="entry name" value="FAD/NAD(P)-binding domain"/>
    <property type="match status" value="2"/>
</dbReference>
<dbReference type="RefSeq" id="WP_050460353.1">
    <property type="nucleotide sequence ID" value="NZ_CP011949.1"/>
</dbReference>
<dbReference type="Proteomes" id="UP000066124">
    <property type="component" value="Plasmid pHG2"/>
</dbReference>
<evidence type="ECO:0000259" key="1">
    <source>
        <dbReference type="Pfam" id="PF13454"/>
    </source>
</evidence>
<protein>
    <submittedName>
        <fullName evidence="2">Thioredoxin reductase</fullName>
    </submittedName>
</protein>
<dbReference type="InterPro" id="IPR036188">
    <property type="entry name" value="FAD/NAD-bd_sf"/>
</dbReference>
<dbReference type="PANTHER" id="PTHR38663">
    <property type="match status" value="1"/>
</dbReference>
<dbReference type="EMBL" id="CP011949">
    <property type="protein sequence ID" value="AKU09684.1"/>
    <property type="molecule type" value="Genomic_DNA"/>
</dbReference>
<sequence length="429" mass="46835">MSDGEPDGDYISPANQSYEYVIVGGGVHGTCVANYLLDEGGYDHEELCLVDPHERLLGSFETKARKCGMRTLRSTFVHHIDTEPFSLDSFAEGAHREHELVPTEDYPNRPTLDLFLDHARYVIDRRDIDACHHQSTVTDVTRTRHGLLRVDTPVGSLVARRVVLAVGLGGQLTVPSWATSLSDNARLAHVWDDDFDPTTAAAFDGRTFVVGGGITAAQLACRLSEDADVTLLSRHDFEVELTEADSRWINWRHIEQEIHSLPPGSAARCDRIRAARHDATIPPYIEHRLVDARDCGDLDVRHGEIECARASGDGLHLRFDDGTTATDAQVVLATGHDSAPKHPLVGALAESLSLERGANGFPVLDDRTLAWQRSDGTDSALYVSGALAEMSVGPFARNVVGARRAAERLLDSRDSVDSKAVAPPSRGRS</sequence>
<dbReference type="Pfam" id="PF13454">
    <property type="entry name" value="NAD_binding_9"/>
    <property type="match status" value="1"/>
</dbReference>
<dbReference type="AlphaFoldDB" id="A0A0K1IZ09"/>
<accession>A0A0K1IZ09</accession>
<dbReference type="GeneID" id="25247869"/>
<keyword evidence="2" id="KW-0614">Plasmid</keyword>
<reference evidence="3" key="1">
    <citation type="journal article" date="2015" name="J. Biotechnol.">
        <title>Complete genome sequence of Haloferax gibbonsii strain ARA6, a potential producer of polyhydroxyalkanoates and halocins isolated from Araruama, Rio de Janeiro, Brasil.</title>
        <authorList>
            <person name="Pinto L.H."/>
            <person name="D'Alincourt Carvalho-Assef A.P."/>
            <person name="Vieira R.P."/>
            <person name="Clementino M.M."/>
            <person name="Albano R.M."/>
        </authorList>
    </citation>
    <scope>NUCLEOTIDE SEQUENCE [LARGE SCALE GENOMIC DNA]</scope>
    <source>
        <strain evidence="3">ARA6</strain>
        <plasmid evidence="3">Plasmid pHG2</plasmid>
    </source>
</reference>
<organism evidence="2 3">
    <name type="scientific">Haloferax gibbonsii</name>
    <dbReference type="NCBI Taxonomy" id="35746"/>
    <lineage>
        <taxon>Archaea</taxon>
        <taxon>Methanobacteriati</taxon>
        <taxon>Methanobacteriota</taxon>
        <taxon>Stenosarchaea group</taxon>
        <taxon>Halobacteria</taxon>
        <taxon>Halobacteriales</taxon>
        <taxon>Haloferacaceae</taxon>
        <taxon>Haloferax</taxon>
    </lineage>
</organism>
<dbReference type="KEGG" id="hgi:ABY42_17925"/>
<geneLocation type="plasmid" evidence="2 3">
    <name>pHG2</name>
</geneLocation>
<evidence type="ECO:0000313" key="3">
    <source>
        <dbReference type="Proteomes" id="UP000066124"/>
    </source>
</evidence>